<evidence type="ECO:0000313" key="2">
    <source>
        <dbReference type="Proteomes" id="UP001583186"/>
    </source>
</evidence>
<organism evidence="1 2">
    <name type="scientific">Sporothrix stenoceras</name>
    <dbReference type="NCBI Taxonomy" id="5173"/>
    <lineage>
        <taxon>Eukaryota</taxon>
        <taxon>Fungi</taxon>
        <taxon>Dikarya</taxon>
        <taxon>Ascomycota</taxon>
        <taxon>Pezizomycotina</taxon>
        <taxon>Sordariomycetes</taxon>
        <taxon>Sordariomycetidae</taxon>
        <taxon>Ophiostomatales</taxon>
        <taxon>Ophiostomataceae</taxon>
        <taxon>Sporothrix</taxon>
    </lineage>
</organism>
<proteinExistence type="predicted"/>
<sequence length="126" mass="14120">MAAVLSAHREWHHITDVVNEDVIRDLEAQGRTEMAAAAQDFLRVIREAQDPEVYADPHAHLRALCAALAKAGVRTREVVVAVVSWPFAAVWRAVVWCWAWCWGRCCGGKEKKEDEEEQELLGGEAV</sequence>
<gene>
    <name evidence="1" type="ORF">Sste5346_005059</name>
</gene>
<protein>
    <submittedName>
        <fullName evidence="1">Uncharacterized protein</fullName>
    </submittedName>
</protein>
<evidence type="ECO:0000313" key="1">
    <source>
        <dbReference type="EMBL" id="KAL1895590.1"/>
    </source>
</evidence>
<name>A0ABR3Z676_9PEZI</name>
<keyword evidence="2" id="KW-1185">Reference proteome</keyword>
<accession>A0ABR3Z676</accession>
<reference evidence="1 2" key="1">
    <citation type="journal article" date="2024" name="IMA Fungus">
        <title>IMA Genome - F19 : A genome assembly and annotation guide to empower mycologists, including annotated draft genome sequences of Ceratocystis pirilliformis, Diaporthe australafricana, Fusarium ophioides, Paecilomyces lecythidis, and Sporothrix stenoceras.</title>
        <authorList>
            <person name="Aylward J."/>
            <person name="Wilson A.M."/>
            <person name="Visagie C.M."/>
            <person name="Spraker J."/>
            <person name="Barnes I."/>
            <person name="Buitendag C."/>
            <person name="Ceriani C."/>
            <person name="Del Mar Angel L."/>
            <person name="du Plessis D."/>
            <person name="Fuchs T."/>
            <person name="Gasser K."/>
            <person name="Kramer D."/>
            <person name="Li W."/>
            <person name="Munsamy K."/>
            <person name="Piso A."/>
            <person name="Price J.L."/>
            <person name="Sonnekus B."/>
            <person name="Thomas C."/>
            <person name="van der Nest A."/>
            <person name="van Dijk A."/>
            <person name="van Heerden A."/>
            <person name="van Vuuren N."/>
            <person name="Yilmaz N."/>
            <person name="Duong T.A."/>
            <person name="van der Merwe N.A."/>
            <person name="Wingfield M.J."/>
            <person name="Wingfield B.D."/>
        </authorList>
    </citation>
    <scope>NUCLEOTIDE SEQUENCE [LARGE SCALE GENOMIC DNA]</scope>
    <source>
        <strain evidence="1 2">CMW 5346</strain>
    </source>
</reference>
<dbReference type="Proteomes" id="UP001583186">
    <property type="component" value="Unassembled WGS sequence"/>
</dbReference>
<dbReference type="EMBL" id="JAWCUI010000026">
    <property type="protein sequence ID" value="KAL1895590.1"/>
    <property type="molecule type" value="Genomic_DNA"/>
</dbReference>
<comment type="caution">
    <text evidence="1">The sequence shown here is derived from an EMBL/GenBank/DDBJ whole genome shotgun (WGS) entry which is preliminary data.</text>
</comment>